<name>A0A1Y1K240_PHOPY</name>
<evidence type="ECO:0000313" key="2">
    <source>
        <dbReference type="EMBL" id="JAV52897.1"/>
    </source>
</evidence>
<dbReference type="EMBL" id="GEZM01100399">
    <property type="protein sequence ID" value="JAV52899.1"/>
    <property type="molecule type" value="Transcribed_RNA"/>
</dbReference>
<reference evidence="2" key="1">
    <citation type="journal article" date="2016" name="Sci. Rep.">
        <title>Molecular characterization of firefly nuptial gifts: a multi-omics approach sheds light on postcopulatory sexual selection.</title>
        <authorList>
            <person name="Al-Wathiqui N."/>
            <person name="Fallon T.R."/>
            <person name="South A."/>
            <person name="Weng J.K."/>
            <person name="Lewis S.M."/>
        </authorList>
    </citation>
    <scope>NUCLEOTIDE SEQUENCE</scope>
</reference>
<organism evidence="2">
    <name type="scientific">Photinus pyralis</name>
    <name type="common">Common eastern firefly</name>
    <name type="synonym">Lampyris pyralis</name>
    <dbReference type="NCBI Taxonomy" id="7054"/>
    <lineage>
        <taxon>Eukaryota</taxon>
        <taxon>Metazoa</taxon>
        <taxon>Ecdysozoa</taxon>
        <taxon>Arthropoda</taxon>
        <taxon>Hexapoda</taxon>
        <taxon>Insecta</taxon>
        <taxon>Pterygota</taxon>
        <taxon>Neoptera</taxon>
        <taxon>Endopterygota</taxon>
        <taxon>Coleoptera</taxon>
        <taxon>Polyphaga</taxon>
        <taxon>Elateriformia</taxon>
        <taxon>Elateroidea</taxon>
        <taxon>Lampyridae</taxon>
        <taxon>Lampyrinae</taxon>
        <taxon>Photinus</taxon>
    </lineage>
</organism>
<evidence type="ECO:0000256" key="1">
    <source>
        <dbReference type="SAM" id="SignalP"/>
    </source>
</evidence>
<proteinExistence type="predicted"/>
<evidence type="ECO:0008006" key="3">
    <source>
        <dbReference type="Google" id="ProtNLM"/>
    </source>
</evidence>
<accession>A0A1Y1K240</accession>
<dbReference type="AlphaFoldDB" id="A0A1Y1K240"/>
<feature type="signal peptide" evidence="1">
    <location>
        <begin position="1"/>
        <end position="18"/>
    </location>
</feature>
<sequence>MLLETVVALLQIFLQIAAHPQHLNTNTIIPKNDTAGRSWSTGGMPFSVLYMNSQSLKYAPADISHVPPPVYLRRRELPKIHKNKRRYPTLPHLFATYERKQFKQ</sequence>
<keyword evidence="1" id="KW-0732">Signal</keyword>
<dbReference type="EMBL" id="GEZM01100400">
    <property type="protein sequence ID" value="JAV52897.1"/>
    <property type="molecule type" value="Transcribed_RNA"/>
</dbReference>
<feature type="chain" id="PRO_5011907244" description="Secreted protein" evidence="1">
    <location>
        <begin position="19"/>
        <end position="104"/>
    </location>
</feature>
<protein>
    <recommendedName>
        <fullName evidence="3">Secreted protein</fullName>
    </recommendedName>
</protein>